<reference evidence="2 3" key="1">
    <citation type="submission" date="2019-12" db="EMBL/GenBank/DDBJ databases">
        <title>Genomic-based taxomic classification of the family Erythrobacteraceae.</title>
        <authorList>
            <person name="Xu L."/>
        </authorList>
    </citation>
    <scope>NUCLEOTIDE SEQUENCE [LARGE SCALE GENOMIC DNA]</scope>
    <source>
        <strain evidence="2 3">100921-2</strain>
    </source>
</reference>
<dbReference type="AlphaFoldDB" id="A0A6I4TJA9"/>
<dbReference type="OrthoDB" id="7582564at2"/>
<dbReference type="Proteomes" id="UP000439522">
    <property type="component" value="Unassembled WGS sequence"/>
</dbReference>
<keyword evidence="3" id="KW-1185">Reference proteome</keyword>
<comment type="caution">
    <text evidence="2">The sequence shown here is derived from an EMBL/GenBank/DDBJ whole genome shotgun (WGS) entry which is preliminary data.</text>
</comment>
<name>A0A6I4TJA9_9SPHN</name>
<dbReference type="RefSeq" id="WP_160611944.1">
    <property type="nucleotide sequence ID" value="NZ_WTZA01000002.1"/>
</dbReference>
<protein>
    <submittedName>
        <fullName evidence="2">Uncharacterized protein</fullName>
    </submittedName>
</protein>
<accession>A0A6I4TJA9</accession>
<evidence type="ECO:0000313" key="2">
    <source>
        <dbReference type="EMBL" id="MXO76130.1"/>
    </source>
</evidence>
<dbReference type="EMBL" id="WTZA01000002">
    <property type="protein sequence ID" value="MXO76130.1"/>
    <property type="molecule type" value="Genomic_DNA"/>
</dbReference>
<proteinExistence type="predicted"/>
<gene>
    <name evidence="2" type="ORF">GRI40_12995</name>
</gene>
<evidence type="ECO:0000256" key="1">
    <source>
        <dbReference type="SAM" id="MobiDB-lite"/>
    </source>
</evidence>
<feature type="region of interest" description="Disordered" evidence="1">
    <location>
        <begin position="1"/>
        <end position="35"/>
    </location>
</feature>
<sequence length="120" mass="13193">MDDQSDIDPVRAAAHRRAIGRWESEGGSSNDWVHPQEPTTVVGAIGDAEDGNIRVRLIALENIIVALLAEAPQSQSDLVLEMARYISPRAGATPHRLTIEAGRNMMALVERAAHYRQEKI</sequence>
<organism evidence="2 3">
    <name type="scientific">Tsuneonella aeria</name>
    <dbReference type="NCBI Taxonomy" id="1837929"/>
    <lineage>
        <taxon>Bacteria</taxon>
        <taxon>Pseudomonadati</taxon>
        <taxon>Pseudomonadota</taxon>
        <taxon>Alphaproteobacteria</taxon>
        <taxon>Sphingomonadales</taxon>
        <taxon>Erythrobacteraceae</taxon>
        <taxon>Tsuneonella</taxon>
    </lineage>
</organism>
<evidence type="ECO:0000313" key="3">
    <source>
        <dbReference type="Proteomes" id="UP000439522"/>
    </source>
</evidence>